<keyword evidence="4 8" id="KW-0479">Metal-binding</keyword>
<evidence type="ECO:0000256" key="1">
    <source>
        <dbReference type="ARBA" id="ARBA00009747"/>
    </source>
</evidence>
<evidence type="ECO:0000313" key="10">
    <source>
        <dbReference type="EMBL" id="ABM61104.1"/>
    </source>
</evidence>
<evidence type="ECO:0000256" key="4">
    <source>
        <dbReference type="ARBA" id="ARBA00022723"/>
    </source>
</evidence>
<dbReference type="EC" id="2.7.7.108" evidence="8"/>
<keyword evidence="3 8" id="KW-0548">Nucleotidyltransferase</keyword>
<comment type="catalytic activity">
    <reaction evidence="8">
        <text>L-histidyl-[protein] + UTP = N(tele)-(5'-uridylyl)-L-histidyl-[protein] + diphosphate</text>
        <dbReference type="Rhea" id="RHEA:83891"/>
        <dbReference type="Rhea" id="RHEA-COMP:9745"/>
        <dbReference type="Rhea" id="RHEA-COMP:20239"/>
        <dbReference type="ChEBI" id="CHEBI:29979"/>
        <dbReference type="ChEBI" id="CHEBI:33019"/>
        <dbReference type="ChEBI" id="CHEBI:46398"/>
        <dbReference type="ChEBI" id="CHEBI:233474"/>
    </reaction>
</comment>
<reference evidence="10 11" key="2">
    <citation type="journal article" date="2013" name="Stand. Genomic Sci.">
        <title>Complete genome sequence of Halorhodospira halophila SL1.</title>
        <authorList>
            <person name="Challacombe J.F."/>
            <person name="Majid S."/>
            <person name="Deole R."/>
            <person name="Brettin T.S."/>
            <person name="Bruce D."/>
            <person name="Delano S.F."/>
            <person name="Detter J.C."/>
            <person name="Gleasner C.D."/>
            <person name="Han C.S."/>
            <person name="Misra M."/>
            <person name="Reitenga K.G."/>
            <person name="Mikhailova N."/>
            <person name="Woyke T."/>
            <person name="Pitluck S."/>
            <person name="Nolan M."/>
            <person name="Land M.L."/>
            <person name="Saunders E."/>
            <person name="Tapia R."/>
            <person name="Lapidus A."/>
            <person name="Ivanova N."/>
            <person name="Hoff W.D."/>
        </authorList>
    </citation>
    <scope>NUCLEOTIDE SEQUENCE [LARGE SCALE GENOMIC DNA]</scope>
    <source>
        <strain evidence="11">DSM 244 / SL1</strain>
    </source>
</reference>
<gene>
    <name evidence="8" type="primary">ydiU</name>
    <name evidence="8" type="synonym">selO</name>
    <name evidence="10" type="ordered locus">Hhal_0310</name>
</gene>
<dbReference type="GO" id="GO:0070733">
    <property type="term" value="F:AMPylase activity"/>
    <property type="evidence" value="ECO:0007669"/>
    <property type="project" value="UniProtKB-EC"/>
</dbReference>
<feature type="binding site" evidence="8">
    <location>
        <position position="129"/>
    </location>
    <ligand>
        <name>ATP</name>
        <dbReference type="ChEBI" id="CHEBI:30616"/>
    </ligand>
</feature>
<dbReference type="OrthoDB" id="9776281at2"/>
<accession>A1WTU2</accession>
<dbReference type="AlphaFoldDB" id="A1WTU2"/>
<feature type="binding site" evidence="8">
    <location>
        <position position="94"/>
    </location>
    <ligand>
        <name>ATP</name>
        <dbReference type="ChEBI" id="CHEBI:30616"/>
    </ligand>
</feature>
<evidence type="ECO:0000256" key="9">
    <source>
        <dbReference type="SAM" id="MobiDB-lite"/>
    </source>
</evidence>
<feature type="binding site" evidence="8">
    <location>
        <position position="180"/>
    </location>
    <ligand>
        <name>ATP</name>
        <dbReference type="ChEBI" id="CHEBI:30616"/>
    </ligand>
</feature>
<comment type="function">
    <text evidence="8">Nucleotidyltransferase involved in the post-translational modification of proteins. It can catalyze the addition of adenosine monophosphate (AMP) or uridine monophosphate (UMP) to a protein, resulting in modifications known as AMPylation and UMPylation.</text>
</comment>
<dbReference type="PANTHER" id="PTHR32057">
    <property type="entry name" value="PROTEIN ADENYLYLTRANSFERASE SELO, MITOCHONDRIAL"/>
    <property type="match status" value="1"/>
</dbReference>
<dbReference type="InterPro" id="IPR003846">
    <property type="entry name" value="SelO"/>
</dbReference>
<feature type="region of interest" description="Disordered" evidence="9">
    <location>
        <begin position="477"/>
        <end position="499"/>
    </location>
</feature>
<dbReference type="KEGG" id="hha:Hhal_0310"/>
<feature type="binding site" evidence="8">
    <location>
        <position position="257"/>
    </location>
    <ligand>
        <name>Mg(2+)</name>
        <dbReference type="ChEBI" id="CHEBI:18420"/>
    </ligand>
</feature>
<feature type="binding site" evidence="8">
    <location>
        <position position="117"/>
    </location>
    <ligand>
        <name>ATP</name>
        <dbReference type="ChEBI" id="CHEBI:30616"/>
    </ligand>
</feature>
<evidence type="ECO:0000256" key="8">
    <source>
        <dbReference type="HAMAP-Rule" id="MF_00692"/>
    </source>
</evidence>
<feature type="binding site" evidence="8">
    <location>
        <position position="266"/>
    </location>
    <ligand>
        <name>Mg(2+)</name>
        <dbReference type="ChEBI" id="CHEBI:18420"/>
    </ligand>
</feature>
<keyword evidence="11" id="KW-1185">Reference proteome</keyword>
<dbReference type="EMBL" id="CP000544">
    <property type="protein sequence ID" value="ABM61104.1"/>
    <property type="molecule type" value="Genomic_DNA"/>
</dbReference>
<dbReference type="GO" id="GO:0000287">
    <property type="term" value="F:magnesium ion binding"/>
    <property type="evidence" value="ECO:0007669"/>
    <property type="project" value="UniProtKB-UniRule"/>
</dbReference>
<dbReference type="NCBIfam" id="NF000658">
    <property type="entry name" value="PRK00029.1"/>
    <property type="match status" value="1"/>
</dbReference>
<feature type="binding site" evidence="8">
    <location>
        <position position="130"/>
    </location>
    <ligand>
        <name>ATP</name>
        <dbReference type="ChEBI" id="CHEBI:30616"/>
    </ligand>
</feature>
<comment type="catalytic activity">
    <reaction evidence="8">
        <text>L-tyrosyl-[protein] + UTP = O-(5'-uridylyl)-L-tyrosyl-[protein] + diphosphate</text>
        <dbReference type="Rhea" id="RHEA:83887"/>
        <dbReference type="Rhea" id="RHEA-COMP:10136"/>
        <dbReference type="Rhea" id="RHEA-COMP:20238"/>
        <dbReference type="ChEBI" id="CHEBI:33019"/>
        <dbReference type="ChEBI" id="CHEBI:46398"/>
        <dbReference type="ChEBI" id="CHEBI:46858"/>
        <dbReference type="ChEBI" id="CHEBI:90602"/>
    </reaction>
</comment>
<proteinExistence type="inferred from homology"/>
<dbReference type="STRING" id="349124.Hhal_0310"/>
<keyword evidence="7 8" id="KW-0460">Magnesium</keyword>
<dbReference type="RefSeq" id="WP_011813127.1">
    <property type="nucleotide sequence ID" value="NC_008789.1"/>
</dbReference>
<feature type="active site" description="Proton acceptor" evidence="8">
    <location>
        <position position="256"/>
    </location>
</feature>
<keyword evidence="5 8" id="KW-0547">Nucleotide-binding</keyword>
<protein>
    <recommendedName>
        <fullName evidence="8">Protein nucleotidyltransferase YdiU</fullName>
        <ecNumber evidence="8">2.7.7.-</ecNumber>
    </recommendedName>
    <alternativeName>
        <fullName evidence="8">Protein adenylyltransferase YdiU</fullName>
        <ecNumber evidence="8">2.7.7.108</ecNumber>
    </alternativeName>
    <alternativeName>
        <fullName evidence="8">Protein uridylyltransferase YdiU</fullName>
        <ecNumber evidence="8">2.7.7.-</ecNumber>
    </alternativeName>
</protein>
<dbReference type="PANTHER" id="PTHR32057:SF14">
    <property type="entry name" value="PROTEIN ADENYLYLTRANSFERASE SELO, MITOCHONDRIAL"/>
    <property type="match status" value="1"/>
</dbReference>
<dbReference type="EC" id="2.7.7.-" evidence="8"/>
<feature type="binding site" evidence="8">
    <location>
        <position position="97"/>
    </location>
    <ligand>
        <name>ATP</name>
        <dbReference type="ChEBI" id="CHEBI:30616"/>
    </ligand>
</feature>
<evidence type="ECO:0000256" key="7">
    <source>
        <dbReference type="ARBA" id="ARBA00022842"/>
    </source>
</evidence>
<dbReference type="eggNOG" id="COG0397">
    <property type="taxonomic scope" value="Bacteria"/>
</dbReference>
<evidence type="ECO:0000256" key="3">
    <source>
        <dbReference type="ARBA" id="ARBA00022695"/>
    </source>
</evidence>
<keyword evidence="8" id="KW-0464">Manganese</keyword>
<comment type="catalytic activity">
    <reaction evidence="8">
        <text>L-seryl-[protein] + ATP = 3-O-(5'-adenylyl)-L-seryl-[protein] + diphosphate</text>
        <dbReference type="Rhea" id="RHEA:58120"/>
        <dbReference type="Rhea" id="RHEA-COMP:9863"/>
        <dbReference type="Rhea" id="RHEA-COMP:15073"/>
        <dbReference type="ChEBI" id="CHEBI:29999"/>
        <dbReference type="ChEBI" id="CHEBI:30616"/>
        <dbReference type="ChEBI" id="CHEBI:33019"/>
        <dbReference type="ChEBI" id="CHEBI:142516"/>
        <dbReference type="EC" id="2.7.7.108"/>
    </reaction>
</comment>
<keyword evidence="6 8" id="KW-0067">ATP-binding</keyword>
<dbReference type="GO" id="GO:0005524">
    <property type="term" value="F:ATP binding"/>
    <property type="evidence" value="ECO:0007669"/>
    <property type="project" value="UniProtKB-UniRule"/>
</dbReference>
<reference evidence="11" key="1">
    <citation type="submission" date="2006-12" db="EMBL/GenBank/DDBJ databases">
        <title>Complete sequence of Halorhodospira halophila SL1.</title>
        <authorList>
            <consortium name="US DOE Joint Genome Institute"/>
            <person name="Copeland A."/>
            <person name="Lucas S."/>
            <person name="Lapidus A."/>
            <person name="Barry K."/>
            <person name="Detter J.C."/>
            <person name="Glavina del Rio T."/>
            <person name="Hammon N."/>
            <person name="Israni S."/>
            <person name="Dalin E."/>
            <person name="Tice H."/>
            <person name="Pitluck S."/>
            <person name="Saunders E."/>
            <person name="Brettin T."/>
            <person name="Bruce D."/>
            <person name="Han C."/>
            <person name="Tapia R."/>
            <person name="Schmutz J."/>
            <person name="Larimer F."/>
            <person name="Land M."/>
            <person name="Hauser L."/>
            <person name="Kyrpides N."/>
            <person name="Mikhailova N."/>
            <person name="Hoff W."/>
            <person name="Richardson P."/>
        </authorList>
    </citation>
    <scope>NUCLEOTIDE SEQUENCE [LARGE SCALE GENOMIC DNA]</scope>
    <source>
        <strain evidence="11">DSM 244 / SL1</strain>
    </source>
</reference>
<feature type="binding site" evidence="8">
    <location>
        <position position="187"/>
    </location>
    <ligand>
        <name>ATP</name>
        <dbReference type="ChEBI" id="CHEBI:30616"/>
    </ligand>
</feature>
<feature type="binding site" evidence="8">
    <location>
        <position position="96"/>
    </location>
    <ligand>
        <name>ATP</name>
        <dbReference type="ChEBI" id="CHEBI:30616"/>
    </ligand>
</feature>
<comment type="catalytic activity">
    <reaction evidence="8">
        <text>L-tyrosyl-[protein] + ATP = O-(5'-adenylyl)-L-tyrosyl-[protein] + diphosphate</text>
        <dbReference type="Rhea" id="RHEA:54288"/>
        <dbReference type="Rhea" id="RHEA-COMP:10136"/>
        <dbReference type="Rhea" id="RHEA-COMP:13846"/>
        <dbReference type="ChEBI" id="CHEBI:30616"/>
        <dbReference type="ChEBI" id="CHEBI:33019"/>
        <dbReference type="ChEBI" id="CHEBI:46858"/>
        <dbReference type="ChEBI" id="CHEBI:83624"/>
        <dbReference type="EC" id="2.7.7.108"/>
    </reaction>
</comment>
<sequence length="499" mass="54413">MHPPVSALDSLPWEATYAALPAAFHVRLEPTPVGHPRWVQLNLPLARQLGLDPERLTTPEALAVFAGNRVPAGADPIAQAYAGHQFGHFVPQLGDGRALLLGELIDVDGVRRDIQLKGAGRTPFSRGGDGRSPIGPVVREYLASEAMAALGVPTTRSLAAVATGETVWRQGPEPGGVLTRVAASHVRVGTFEYFGQRGDRSALRRLADYVLYRHYPHCAQAPRPHQALLEAVAAATAELIAAWMHIGFIHGVMNTDNLSVAGETIDYGPFGFLDAFDPATVYSSIDRFGRYAFDQQPAIGEWNLARLAEALLPLLDDDPDTAVDLAREALSGYRPRFEAAHRAGLRAKIGLAEERPGDDDLVHDLLRRMAAEGADWTLTFRRLSDLDGADARGDEPFRGGFRDPQAADDWLAAWRGRLMAERRSDAQRRAAMRAVNPAFVLRNHLAQWAVDAATERLDFAPMERLLVVLGDPFSDQPEHADLARPPEPGQAVTRTFCGT</sequence>
<feature type="binding site" evidence="8">
    <location>
        <position position="266"/>
    </location>
    <ligand>
        <name>ATP</name>
        <dbReference type="ChEBI" id="CHEBI:30616"/>
    </ligand>
</feature>
<evidence type="ECO:0000256" key="6">
    <source>
        <dbReference type="ARBA" id="ARBA00022840"/>
    </source>
</evidence>
<comment type="cofactor">
    <cofactor evidence="8">
        <name>Mg(2+)</name>
        <dbReference type="ChEBI" id="CHEBI:18420"/>
    </cofactor>
    <cofactor evidence="8">
        <name>Mn(2+)</name>
        <dbReference type="ChEBI" id="CHEBI:29035"/>
    </cofactor>
</comment>
<comment type="catalytic activity">
    <reaction evidence="8">
        <text>L-threonyl-[protein] + ATP = 3-O-(5'-adenylyl)-L-threonyl-[protein] + diphosphate</text>
        <dbReference type="Rhea" id="RHEA:54292"/>
        <dbReference type="Rhea" id="RHEA-COMP:11060"/>
        <dbReference type="Rhea" id="RHEA-COMP:13847"/>
        <dbReference type="ChEBI" id="CHEBI:30013"/>
        <dbReference type="ChEBI" id="CHEBI:30616"/>
        <dbReference type="ChEBI" id="CHEBI:33019"/>
        <dbReference type="ChEBI" id="CHEBI:138113"/>
        <dbReference type="EC" id="2.7.7.108"/>
    </reaction>
</comment>
<name>A1WTU2_HALHL</name>
<dbReference type="Pfam" id="PF02696">
    <property type="entry name" value="SelO"/>
    <property type="match status" value="1"/>
</dbReference>
<dbReference type="HAMAP" id="MF_00692">
    <property type="entry name" value="SelO"/>
    <property type="match status" value="1"/>
</dbReference>
<keyword evidence="2 8" id="KW-0808">Transferase</keyword>
<evidence type="ECO:0000313" key="11">
    <source>
        <dbReference type="Proteomes" id="UP000000647"/>
    </source>
</evidence>
<evidence type="ECO:0000256" key="5">
    <source>
        <dbReference type="ARBA" id="ARBA00022741"/>
    </source>
</evidence>
<comment type="similarity">
    <text evidence="1 8">Belongs to the SELO family.</text>
</comment>
<dbReference type="GO" id="GO:0030145">
    <property type="term" value="F:manganese ion binding"/>
    <property type="evidence" value="ECO:0007669"/>
    <property type="project" value="UniProtKB-UniRule"/>
</dbReference>
<organism evidence="10 11">
    <name type="scientific">Halorhodospira halophila (strain DSM 244 / SL1)</name>
    <name type="common">Ectothiorhodospira halophila (strain DSM 244 / SL1)</name>
    <dbReference type="NCBI Taxonomy" id="349124"/>
    <lineage>
        <taxon>Bacteria</taxon>
        <taxon>Pseudomonadati</taxon>
        <taxon>Pseudomonadota</taxon>
        <taxon>Gammaproteobacteria</taxon>
        <taxon>Chromatiales</taxon>
        <taxon>Ectothiorhodospiraceae</taxon>
        <taxon>Halorhodospira</taxon>
    </lineage>
</organism>
<dbReference type="Proteomes" id="UP000000647">
    <property type="component" value="Chromosome"/>
</dbReference>
<comment type="catalytic activity">
    <reaction evidence="8">
        <text>L-seryl-[protein] + UTP = O-(5'-uridylyl)-L-seryl-[protein] + diphosphate</text>
        <dbReference type="Rhea" id="RHEA:64604"/>
        <dbReference type="Rhea" id="RHEA-COMP:9863"/>
        <dbReference type="Rhea" id="RHEA-COMP:16635"/>
        <dbReference type="ChEBI" id="CHEBI:29999"/>
        <dbReference type="ChEBI" id="CHEBI:33019"/>
        <dbReference type="ChEBI" id="CHEBI:46398"/>
        <dbReference type="ChEBI" id="CHEBI:156051"/>
    </reaction>
</comment>
<dbReference type="HOGENOM" id="CLU_010245_4_0_6"/>
<evidence type="ECO:0000256" key="2">
    <source>
        <dbReference type="ARBA" id="ARBA00022679"/>
    </source>
</evidence>